<dbReference type="EMBL" id="JACXYU010000005">
    <property type="protein sequence ID" value="MBD3932507.1"/>
    <property type="molecule type" value="Genomic_DNA"/>
</dbReference>
<protein>
    <recommendedName>
        <fullName evidence="5">Lipoprotein</fullName>
    </recommendedName>
</protein>
<evidence type="ECO:0008006" key="5">
    <source>
        <dbReference type="Google" id="ProtNLM"/>
    </source>
</evidence>
<gene>
    <name evidence="3" type="ORF">IF129_13195</name>
</gene>
<dbReference type="Gene3D" id="2.50.20.20">
    <property type="match status" value="1"/>
</dbReference>
<evidence type="ECO:0000313" key="3">
    <source>
        <dbReference type="EMBL" id="MBD3932507.1"/>
    </source>
</evidence>
<dbReference type="SUPFAM" id="SSF89392">
    <property type="entry name" value="Prokaryotic lipoproteins and lipoprotein localization factors"/>
    <property type="match status" value="1"/>
</dbReference>
<evidence type="ECO:0000313" key="4">
    <source>
        <dbReference type="Proteomes" id="UP000632289"/>
    </source>
</evidence>
<name>A0A927ICX2_9ACTN</name>
<keyword evidence="4" id="KW-1185">Reference proteome</keyword>
<organism evidence="3 4">
    <name type="scientific">Streptomyces chumphonensis</name>
    <dbReference type="NCBI Taxonomy" id="1214925"/>
    <lineage>
        <taxon>Bacteria</taxon>
        <taxon>Bacillati</taxon>
        <taxon>Actinomycetota</taxon>
        <taxon>Actinomycetes</taxon>
        <taxon>Kitasatosporales</taxon>
        <taxon>Streptomycetaceae</taxon>
        <taxon>Streptomyces</taxon>
    </lineage>
</organism>
<sequence length="317" mass="33780">MRRTRTTALAAVSLTAALVLSGCTGGGESSDEGGTTSSAPSQAAEKRSALQVMAAATKKTTEAKSARLEMTMTAPGMPEAMEMQGVMSWDPVAMDFTMSGEAFAGAAGEESSAPSEMRMVWLDDVMYMYMGEVMAADTGGKTWMKFDIEAMVEEAGDEALADQMTAGLDEMGRSPAEQMALLLDSPNIEHVGEEKLDGAATQHYQGSITLEELLEIEAQNSASGEYLTEEKRAELLDGMDESGIEAMDLDVWLNEDDMPVQMTVVMDSPEGSMEMTQRMTDYGVKVAPEAPPADETIDFVEMLEELGGPGALEPGAV</sequence>
<reference evidence="3" key="1">
    <citation type="submission" date="2020-09" db="EMBL/GenBank/DDBJ databases">
        <title>Secondary metabolite and genome analysis of marine Streptomyces chumphonensis KK1-2T.</title>
        <authorList>
            <person name="Phongsopitanun W."/>
            <person name="Kanchanasin P."/>
            <person name="Pittayakhajonwut P."/>
            <person name="Suwanborirux K."/>
            <person name="Tanasupawat S."/>
        </authorList>
    </citation>
    <scope>NUCLEOTIDE SEQUENCE</scope>
    <source>
        <strain evidence="3">KK1-2</strain>
    </source>
</reference>
<evidence type="ECO:0000256" key="1">
    <source>
        <dbReference type="SAM" id="MobiDB-lite"/>
    </source>
</evidence>
<dbReference type="Proteomes" id="UP000632289">
    <property type="component" value="Unassembled WGS sequence"/>
</dbReference>
<feature type="signal peptide" evidence="2">
    <location>
        <begin position="1"/>
        <end position="21"/>
    </location>
</feature>
<dbReference type="AlphaFoldDB" id="A0A927ICX2"/>
<proteinExistence type="predicted"/>
<dbReference type="PROSITE" id="PS51257">
    <property type="entry name" value="PROKAR_LIPOPROTEIN"/>
    <property type="match status" value="1"/>
</dbReference>
<evidence type="ECO:0000256" key="2">
    <source>
        <dbReference type="SAM" id="SignalP"/>
    </source>
</evidence>
<feature type="region of interest" description="Disordered" evidence="1">
    <location>
        <begin position="25"/>
        <end position="46"/>
    </location>
</feature>
<accession>A0A927ICX2</accession>
<feature type="chain" id="PRO_5038337909" description="Lipoprotein" evidence="2">
    <location>
        <begin position="22"/>
        <end position="317"/>
    </location>
</feature>
<keyword evidence="2" id="KW-0732">Signal</keyword>
<dbReference type="InterPro" id="IPR029046">
    <property type="entry name" value="LolA/LolB/LppX"/>
</dbReference>
<dbReference type="RefSeq" id="WP_191209782.1">
    <property type="nucleotide sequence ID" value="NZ_BAABKL010000026.1"/>
</dbReference>
<comment type="caution">
    <text evidence="3">The sequence shown here is derived from an EMBL/GenBank/DDBJ whole genome shotgun (WGS) entry which is preliminary data.</text>
</comment>